<evidence type="ECO:0000256" key="1">
    <source>
        <dbReference type="ARBA" id="ARBA00005121"/>
    </source>
</evidence>
<evidence type="ECO:0000256" key="4">
    <source>
        <dbReference type="ARBA" id="ARBA00012454"/>
    </source>
</evidence>
<evidence type="ECO:0000256" key="5">
    <source>
        <dbReference type="ARBA" id="ARBA00020963"/>
    </source>
</evidence>
<reference evidence="17 18" key="1">
    <citation type="submission" date="2018-03" db="EMBL/GenBank/DDBJ databases">
        <title>Alkalicoccus saliphilus sp. nov., isolated from a mineral pool.</title>
        <authorList>
            <person name="Zhao B."/>
        </authorList>
    </citation>
    <scope>NUCLEOTIDE SEQUENCE [LARGE SCALE GENOMIC DNA]</scope>
    <source>
        <strain evidence="17 18">6AG</strain>
    </source>
</reference>
<dbReference type="PANTHER" id="PTHR12213:SF0">
    <property type="entry name" value="CORRINOID ADENOSYLTRANSFERASE MMAB"/>
    <property type="match status" value="1"/>
</dbReference>
<comment type="subunit">
    <text evidence="3">Homotrimer.</text>
</comment>
<dbReference type="UniPathway" id="UPA00148">
    <property type="reaction ID" value="UER00233"/>
</dbReference>
<comment type="catalytic activity">
    <reaction evidence="14 15">
        <text>2 cob(II)alamin + reduced [electron-transfer flavoprotein] + 2 ATP = 2 adenosylcob(III)alamin + 2 triphosphate + oxidized [electron-transfer flavoprotein] + 3 H(+)</text>
        <dbReference type="Rhea" id="RHEA:28671"/>
        <dbReference type="Rhea" id="RHEA-COMP:10685"/>
        <dbReference type="Rhea" id="RHEA-COMP:10686"/>
        <dbReference type="ChEBI" id="CHEBI:15378"/>
        <dbReference type="ChEBI" id="CHEBI:16304"/>
        <dbReference type="ChEBI" id="CHEBI:18036"/>
        <dbReference type="ChEBI" id="CHEBI:18408"/>
        <dbReference type="ChEBI" id="CHEBI:30616"/>
        <dbReference type="ChEBI" id="CHEBI:57692"/>
        <dbReference type="ChEBI" id="CHEBI:58307"/>
        <dbReference type="EC" id="2.5.1.17"/>
    </reaction>
</comment>
<keyword evidence="18" id="KW-1185">Reference proteome</keyword>
<dbReference type="PANTHER" id="PTHR12213">
    <property type="entry name" value="CORRINOID ADENOSYLTRANSFERASE"/>
    <property type="match status" value="1"/>
</dbReference>
<gene>
    <name evidence="17" type="ORF">C6Y45_00375</name>
</gene>
<protein>
    <recommendedName>
        <fullName evidence="5 15">Corrinoid adenosyltransferase</fullName>
        <ecNumber evidence="4 15">2.5.1.17</ecNumber>
    </recommendedName>
    <alternativeName>
        <fullName evidence="10 15">Cob(II)alamin adenosyltransferase</fullName>
    </alternativeName>
    <alternativeName>
        <fullName evidence="12 15">Cob(II)yrinic acid a,c-diamide adenosyltransferase</fullName>
    </alternativeName>
    <alternativeName>
        <fullName evidence="11 15">Cobinamide/cobalamin adenosyltransferase</fullName>
    </alternativeName>
</protein>
<evidence type="ECO:0000256" key="2">
    <source>
        <dbReference type="ARBA" id="ARBA00007487"/>
    </source>
</evidence>
<dbReference type="GO" id="GO:0008817">
    <property type="term" value="F:corrinoid adenosyltransferase activity"/>
    <property type="evidence" value="ECO:0007669"/>
    <property type="project" value="UniProtKB-UniRule"/>
</dbReference>
<dbReference type="SUPFAM" id="SSF89028">
    <property type="entry name" value="Cobalamin adenosyltransferase-like"/>
    <property type="match status" value="1"/>
</dbReference>
<dbReference type="GO" id="GO:0009236">
    <property type="term" value="P:cobalamin biosynthetic process"/>
    <property type="evidence" value="ECO:0007669"/>
    <property type="project" value="UniProtKB-UniRule"/>
</dbReference>
<evidence type="ECO:0000256" key="7">
    <source>
        <dbReference type="ARBA" id="ARBA00022679"/>
    </source>
</evidence>
<evidence type="ECO:0000256" key="11">
    <source>
        <dbReference type="ARBA" id="ARBA00033334"/>
    </source>
</evidence>
<keyword evidence="6 15" id="KW-0169">Cobalamin biosynthesis</keyword>
<dbReference type="RefSeq" id="WP_107582825.1">
    <property type="nucleotide sequence ID" value="NZ_PZJJ01000001.1"/>
</dbReference>
<evidence type="ECO:0000256" key="12">
    <source>
        <dbReference type="ARBA" id="ARBA00033354"/>
    </source>
</evidence>
<dbReference type="EC" id="2.5.1.17" evidence="4 15"/>
<sequence>MKIYTKKGDKGETQLIGRRVRKTNSRVEAYGTVDELNSFIGVASVALKSGKTKDIYEELLTIQHELFDLGGDLANVSGKTEWALNTESVERLELRIDAYWDESPPINTFILPGGHEGAAHLHVCRTVARRAERLASGIDDDDPLPPAALPYLNRISDFFFAAARAVNARTGFEDILYARGKNEFK</sequence>
<dbReference type="InterPro" id="IPR036451">
    <property type="entry name" value="CblAdoTrfase-like_sf"/>
</dbReference>
<evidence type="ECO:0000313" key="17">
    <source>
        <dbReference type="EMBL" id="PTL40398.1"/>
    </source>
</evidence>
<dbReference type="Gene3D" id="1.20.1200.10">
    <property type="entry name" value="Cobalamin adenosyltransferase-like"/>
    <property type="match status" value="1"/>
</dbReference>
<evidence type="ECO:0000313" key="18">
    <source>
        <dbReference type="Proteomes" id="UP000240509"/>
    </source>
</evidence>
<name>A0A2T4UAG7_9BACI</name>
<dbReference type="OrthoDB" id="9778896at2"/>
<evidence type="ECO:0000256" key="6">
    <source>
        <dbReference type="ARBA" id="ARBA00022573"/>
    </source>
</evidence>
<evidence type="ECO:0000256" key="8">
    <source>
        <dbReference type="ARBA" id="ARBA00022741"/>
    </source>
</evidence>
<keyword evidence="9 15" id="KW-0067">ATP-binding</keyword>
<accession>A0A2T4UAG7</accession>
<dbReference type="InterPro" id="IPR029499">
    <property type="entry name" value="PduO-typ"/>
</dbReference>
<dbReference type="GO" id="GO:0005524">
    <property type="term" value="F:ATP binding"/>
    <property type="evidence" value="ECO:0007669"/>
    <property type="project" value="UniProtKB-UniRule"/>
</dbReference>
<keyword evidence="8 15" id="KW-0547">Nucleotide-binding</keyword>
<dbReference type="Pfam" id="PF01923">
    <property type="entry name" value="Cob_adeno_trans"/>
    <property type="match status" value="1"/>
</dbReference>
<evidence type="ECO:0000256" key="13">
    <source>
        <dbReference type="ARBA" id="ARBA00048555"/>
    </source>
</evidence>
<evidence type="ECO:0000256" key="3">
    <source>
        <dbReference type="ARBA" id="ARBA00011233"/>
    </source>
</evidence>
<organism evidence="17 18">
    <name type="scientific">Alkalicoccus saliphilus</name>
    <dbReference type="NCBI Taxonomy" id="200989"/>
    <lineage>
        <taxon>Bacteria</taxon>
        <taxon>Bacillati</taxon>
        <taxon>Bacillota</taxon>
        <taxon>Bacilli</taxon>
        <taxon>Bacillales</taxon>
        <taxon>Bacillaceae</taxon>
        <taxon>Alkalicoccus</taxon>
    </lineage>
</organism>
<dbReference type="InterPro" id="IPR016030">
    <property type="entry name" value="CblAdoTrfase-like"/>
</dbReference>
<evidence type="ECO:0000256" key="9">
    <source>
        <dbReference type="ARBA" id="ARBA00022840"/>
    </source>
</evidence>
<dbReference type="FunFam" id="1.20.1200.10:FF:000001">
    <property type="entry name" value="Cob(I)yrinic acid a,c-diamide adenosyltransferase"/>
    <property type="match status" value="1"/>
</dbReference>
<comment type="caution">
    <text evidence="17">The sequence shown here is derived from an EMBL/GenBank/DDBJ whole genome shotgun (WGS) entry which is preliminary data.</text>
</comment>
<dbReference type="AlphaFoldDB" id="A0A2T4UAG7"/>
<keyword evidence="7 15" id="KW-0808">Transferase</keyword>
<evidence type="ECO:0000256" key="14">
    <source>
        <dbReference type="ARBA" id="ARBA00048692"/>
    </source>
</evidence>
<proteinExistence type="inferred from homology"/>
<comment type="pathway">
    <text evidence="1 15">Cofactor biosynthesis; adenosylcobalamin biosynthesis; adenosylcobalamin from cob(II)yrinate a,c-diamide: step 2/7.</text>
</comment>
<feature type="domain" description="Cobalamin adenosyltransferase-like" evidence="16">
    <location>
        <begin position="3"/>
        <end position="165"/>
    </location>
</feature>
<comment type="similarity">
    <text evidence="2 15">Belongs to the Cob(I)alamin adenosyltransferase family.</text>
</comment>
<evidence type="ECO:0000256" key="15">
    <source>
        <dbReference type="RuleBase" id="RU366026"/>
    </source>
</evidence>
<dbReference type="EMBL" id="PZJJ01000001">
    <property type="protein sequence ID" value="PTL40398.1"/>
    <property type="molecule type" value="Genomic_DNA"/>
</dbReference>
<evidence type="ECO:0000256" key="10">
    <source>
        <dbReference type="ARBA" id="ARBA00031529"/>
    </source>
</evidence>
<evidence type="ECO:0000259" key="16">
    <source>
        <dbReference type="Pfam" id="PF01923"/>
    </source>
</evidence>
<dbReference type="NCBIfam" id="TIGR00636">
    <property type="entry name" value="PduO_Nterm"/>
    <property type="match status" value="1"/>
</dbReference>
<dbReference type="Proteomes" id="UP000240509">
    <property type="component" value="Unassembled WGS sequence"/>
</dbReference>
<comment type="catalytic activity">
    <reaction evidence="13 15">
        <text>2 cob(II)yrinate a,c diamide + reduced [electron-transfer flavoprotein] + 2 ATP = 2 adenosylcob(III)yrinate a,c-diamide + 2 triphosphate + oxidized [electron-transfer flavoprotein] + 3 H(+)</text>
        <dbReference type="Rhea" id="RHEA:11528"/>
        <dbReference type="Rhea" id="RHEA-COMP:10685"/>
        <dbReference type="Rhea" id="RHEA-COMP:10686"/>
        <dbReference type="ChEBI" id="CHEBI:15378"/>
        <dbReference type="ChEBI" id="CHEBI:18036"/>
        <dbReference type="ChEBI" id="CHEBI:30616"/>
        <dbReference type="ChEBI" id="CHEBI:57692"/>
        <dbReference type="ChEBI" id="CHEBI:58307"/>
        <dbReference type="ChEBI" id="CHEBI:58503"/>
        <dbReference type="ChEBI" id="CHEBI:58537"/>
        <dbReference type="EC" id="2.5.1.17"/>
    </reaction>
</comment>